<organism evidence="6 7">
    <name type="scientific">Aphanomyces euteiches</name>
    <dbReference type="NCBI Taxonomy" id="100861"/>
    <lineage>
        <taxon>Eukaryota</taxon>
        <taxon>Sar</taxon>
        <taxon>Stramenopiles</taxon>
        <taxon>Oomycota</taxon>
        <taxon>Saprolegniomycetes</taxon>
        <taxon>Saprolegniales</taxon>
        <taxon>Verrucalvaceae</taxon>
        <taxon>Aphanomyces</taxon>
    </lineage>
</organism>
<keyword evidence="7" id="KW-1185">Reference proteome</keyword>
<dbReference type="PANTHER" id="PTHR10983">
    <property type="entry name" value="1-ACYLGLYCEROL-3-PHOSPHATE ACYLTRANSFERASE-RELATED"/>
    <property type="match status" value="1"/>
</dbReference>
<comment type="caution">
    <text evidence="6">The sequence shown here is derived from an EMBL/GenBank/DDBJ whole genome shotgun (WGS) entry which is preliminary data.</text>
</comment>
<sequence length="365" mass="42274">MTLVLTGLIRGAWTLVWLVLNLLVLLVYEVAACSLRPFSRSLYRRAIGRCFALYVEIMARSFPKCDLIVSGDMPTDTSKPVFIIANHQVDADWWYLSELMRCVGAAGNLKIAMKHTLRSLPLVGWGMEMNDFLFLHRDIKLDRPLIQAHMQSFVQDNFPFWMLLFPEGTTIYSEYVTKSHEFAQQQKRPRLHRVLLPRTTGLKLMLESFKDSPIQPEIYDITMGFPGYSGEVPTYDMFYDRNIDVQLPTMNKLFMGQGPSKVYLHCRRFTMDQVGPDVEQFLDTLWVEKEVMMNEFIEHQCFQSKKDTSRVLRPSTSSKAVGQLWFAGFASFCLFPMLFACYLIGRFLRFIFGGIKIIPKTLRTD</sequence>
<dbReference type="VEuPathDB" id="FungiDB:AeMF1_011108"/>
<feature type="transmembrane region" description="Helical" evidence="4">
    <location>
        <begin position="324"/>
        <end position="345"/>
    </location>
</feature>
<reference evidence="6 7" key="1">
    <citation type="submission" date="2019-07" db="EMBL/GenBank/DDBJ databases">
        <title>Genomics analysis of Aphanomyces spp. identifies a new class of oomycete effector associated with host adaptation.</title>
        <authorList>
            <person name="Gaulin E."/>
        </authorList>
    </citation>
    <scope>NUCLEOTIDE SEQUENCE [LARGE SCALE GENOMIC DNA]</scope>
    <source>
        <strain evidence="6 7">ATCC 201684</strain>
    </source>
</reference>
<evidence type="ECO:0000259" key="5">
    <source>
        <dbReference type="SMART" id="SM00563"/>
    </source>
</evidence>
<dbReference type="Proteomes" id="UP000481153">
    <property type="component" value="Unassembled WGS sequence"/>
</dbReference>
<dbReference type="SMART" id="SM00563">
    <property type="entry name" value="PlsC"/>
    <property type="match status" value="1"/>
</dbReference>
<evidence type="ECO:0000313" key="6">
    <source>
        <dbReference type="EMBL" id="KAF0737546.1"/>
    </source>
</evidence>
<dbReference type="Pfam" id="PF01553">
    <property type="entry name" value="Acyltransferase"/>
    <property type="match status" value="1"/>
</dbReference>
<keyword evidence="4" id="KW-0812">Transmembrane</keyword>
<feature type="domain" description="Phospholipid/glycerol acyltransferase" evidence="5">
    <location>
        <begin position="81"/>
        <end position="203"/>
    </location>
</feature>
<keyword evidence="3" id="KW-0012">Acyltransferase</keyword>
<keyword evidence="2" id="KW-0808">Transferase</keyword>
<evidence type="ECO:0000313" key="7">
    <source>
        <dbReference type="Proteomes" id="UP000481153"/>
    </source>
</evidence>
<accession>A0A6G0XBL3</accession>
<feature type="transmembrane region" description="Helical" evidence="4">
    <location>
        <begin position="12"/>
        <end position="35"/>
    </location>
</feature>
<evidence type="ECO:0000256" key="4">
    <source>
        <dbReference type="SAM" id="Phobius"/>
    </source>
</evidence>
<dbReference type="AlphaFoldDB" id="A0A6G0XBL3"/>
<evidence type="ECO:0000256" key="1">
    <source>
        <dbReference type="ARBA" id="ARBA00008655"/>
    </source>
</evidence>
<dbReference type="GO" id="GO:0016746">
    <property type="term" value="F:acyltransferase activity"/>
    <property type="evidence" value="ECO:0007669"/>
    <property type="project" value="UniProtKB-KW"/>
</dbReference>
<evidence type="ECO:0000256" key="2">
    <source>
        <dbReference type="ARBA" id="ARBA00022679"/>
    </source>
</evidence>
<keyword evidence="4" id="KW-0472">Membrane</keyword>
<dbReference type="CDD" id="cd07990">
    <property type="entry name" value="LPLAT_LCLAT1-like"/>
    <property type="match status" value="1"/>
</dbReference>
<dbReference type="InterPro" id="IPR032098">
    <property type="entry name" value="Acyltransf_C"/>
</dbReference>
<proteinExistence type="inferred from homology"/>
<comment type="similarity">
    <text evidence="1">Belongs to the 1-acyl-sn-glycerol-3-phosphate acyltransferase family.</text>
</comment>
<protein>
    <recommendedName>
        <fullName evidence="5">Phospholipid/glycerol acyltransferase domain-containing protein</fullName>
    </recommendedName>
</protein>
<evidence type="ECO:0000256" key="3">
    <source>
        <dbReference type="ARBA" id="ARBA00023315"/>
    </source>
</evidence>
<dbReference type="Pfam" id="PF16076">
    <property type="entry name" value="Acyltransf_C"/>
    <property type="match status" value="1"/>
</dbReference>
<dbReference type="PANTHER" id="PTHR10983:SF16">
    <property type="entry name" value="LYSOCARDIOLIPIN ACYLTRANSFERASE 1"/>
    <property type="match status" value="1"/>
</dbReference>
<dbReference type="SUPFAM" id="SSF69593">
    <property type="entry name" value="Glycerol-3-phosphate (1)-acyltransferase"/>
    <property type="match status" value="1"/>
</dbReference>
<dbReference type="InterPro" id="IPR002123">
    <property type="entry name" value="Plipid/glycerol_acylTrfase"/>
</dbReference>
<gene>
    <name evidence="6" type="ORF">Ae201684_006701</name>
</gene>
<keyword evidence="4" id="KW-1133">Transmembrane helix</keyword>
<dbReference type="GO" id="GO:0012505">
    <property type="term" value="C:endomembrane system"/>
    <property type="evidence" value="ECO:0007669"/>
    <property type="project" value="TreeGrafter"/>
</dbReference>
<dbReference type="EMBL" id="VJMJ01000084">
    <property type="protein sequence ID" value="KAF0737546.1"/>
    <property type="molecule type" value="Genomic_DNA"/>
</dbReference>
<name>A0A6G0XBL3_9STRA</name>